<gene>
    <name evidence="2" type="ORF">PHYPSEUDO_005807</name>
</gene>
<sequence length="466" mass="52116">MRFSGPSKSAPFAPLHLTKKQQQECQDLTLQLLDRTLRGYDERSECVDSSDAGAPRHHSNLDRSRWKQLKTQTNASLYAEKANSPWRDLNLPGGSWENPCALVAVGTIDDSLDEVMFGLETPDFPTVQLRSETLLNHPLEGAVLAQLAGPTEANPFQFMGVTWMAGERRWPFKLVAHRRDFVVVSATGVMTRTNGELVGYEVLQSIDLPQCPPLAKPTVRGKLLYGAIYRQRDDGDVDVFVQMYIEAHCHLFDRLVVADIWESALGFWNAPSLSEAKKLQWCMDNKSVLRWQPTATSVEDSGIIKAKHCENCPGKRRSSTSRRRSTHLSDHGTCALCAAQICSSCRVKRTLKIPDENGAKLLDLRIAVCRVCMMFVQHQEPAEIALDNQTQREAQLKNSKRKGAEKSPAFGGVRGLAMFSRLGTNQRYPSISVSDLVRMINSLSDIGVNQMLRASQTVRRKTDPLH</sequence>
<evidence type="ECO:0000313" key="2">
    <source>
        <dbReference type="EMBL" id="KAG7381603.1"/>
    </source>
</evidence>
<feature type="region of interest" description="Disordered" evidence="1">
    <location>
        <begin position="44"/>
        <end position="63"/>
    </location>
</feature>
<dbReference type="PANTHER" id="PTHR13510:SF44">
    <property type="entry name" value="RABENOSYN-5"/>
    <property type="match status" value="1"/>
</dbReference>
<dbReference type="InterPro" id="IPR052727">
    <property type="entry name" value="Rab4/Rab5_effector"/>
</dbReference>
<evidence type="ECO:0000256" key="1">
    <source>
        <dbReference type="SAM" id="MobiDB-lite"/>
    </source>
</evidence>
<protein>
    <recommendedName>
        <fullName evidence="4">FYVE-type domain-containing protein</fullName>
    </recommendedName>
</protein>
<dbReference type="AlphaFoldDB" id="A0A8T1VNG8"/>
<dbReference type="OrthoDB" id="126061at2759"/>
<comment type="caution">
    <text evidence="2">The sequence shown here is derived from an EMBL/GenBank/DDBJ whole genome shotgun (WGS) entry which is preliminary data.</text>
</comment>
<proteinExistence type="predicted"/>
<dbReference type="PANTHER" id="PTHR13510">
    <property type="entry name" value="FYVE-FINGER-CONTAINING RAB5 EFFECTOR PROTEIN RABENOSYN-5-RELATED"/>
    <property type="match status" value="1"/>
</dbReference>
<evidence type="ECO:0000313" key="3">
    <source>
        <dbReference type="Proteomes" id="UP000694044"/>
    </source>
</evidence>
<keyword evidence="3" id="KW-1185">Reference proteome</keyword>
<organism evidence="2 3">
    <name type="scientific">Phytophthora pseudosyringae</name>
    <dbReference type="NCBI Taxonomy" id="221518"/>
    <lineage>
        <taxon>Eukaryota</taxon>
        <taxon>Sar</taxon>
        <taxon>Stramenopiles</taxon>
        <taxon>Oomycota</taxon>
        <taxon>Peronosporomycetes</taxon>
        <taxon>Peronosporales</taxon>
        <taxon>Peronosporaceae</taxon>
        <taxon>Phytophthora</taxon>
    </lineage>
</organism>
<name>A0A8T1VNG8_9STRA</name>
<reference evidence="2" key="1">
    <citation type="submission" date="2021-02" db="EMBL/GenBank/DDBJ databases">
        <authorList>
            <person name="Palmer J.M."/>
        </authorList>
    </citation>
    <scope>NUCLEOTIDE SEQUENCE</scope>
    <source>
        <strain evidence="2">SCRP734</strain>
    </source>
</reference>
<dbReference type="Proteomes" id="UP000694044">
    <property type="component" value="Unassembled WGS sequence"/>
</dbReference>
<evidence type="ECO:0008006" key="4">
    <source>
        <dbReference type="Google" id="ProtNLM"/>
    </source>
</evidence>
<accession>A0A8T1VNG8</accession>
<dbReference type="EMBL" id="JAGDFM010000238">
    <property type="protein sequence ID" value="KAG7381603.1"/>
    <property type="molecule type" value="Genomic_DNA"/>
</dbReference>